<dbReference type="EMBL" id="LT629790">
    <property type="protein sequence ID" value="SDU76089.1"/>
    <property type="molecule type" value="Genomic_DNA"/>
</dbReference>
<dbReference type="Proteomes" id="UP000183772">
    <property type="component" value="Chromosome I"/>
</dbReference>
<keyword evidence="3" id="KW-1185">Reference proteome</keyword>
<gene>
    <name evidence="2" type="ORF">SAMN05216476_5574</name>
</gene>
<evidence type="ECO:0000256" key="1">
    <source>
        <dbReference type="SAM" id="Phobius"/>
    </source>
</evidence>
<name>A0AAX2DJP7_9PSED</name>
<sequence>MDIETLAPRSGRMFRYALGSLLLLAGMTLLAAEGLAWLGLEPRLLHALHRGWWSHCSRCCAPGW</sequence>
<dbReference type="GeneID" id="97011909"/>
<keyword evidence="1" id="KW-0812">Transmembrane</keyword>
<proteinExistence type="predicted"/>
<protein>
    <submittedName>
        <fullName evidence="2">Zinc transporter, ZIP family</fullName>
    </submittedName>
</protein>
<accession>A0AAX2DJP7</accession>
<evidence type="ECO:0000313" key="3">
    <source>
        <dbReference type="Proteomes" id="UP000183772"/>
    </source>
</evidence>
<feature type="transmembrane region" description="Helical" evidence="1">
    <location>
        <begin position="16"/>
        <end position="40"/>
    </location>
</feature>
<keyword evidence="1" id="KW-1133">Transmembrane helix</keyword>
<dbReference type="AlphaFoldDB" id="A0AAX2DJP7"/>
<evidence type="ECO:0000313" key="2">
    <source>
        <dbReference type="EMBL" id="SDU76089.1"/>
    </source>
</evidence>
<keyword evidence="1" id="KW-0472">Membrane</keyword>
<organism evidence="2 3">
    <name type="scientific">Pseudomonas mediterranea</name>
    <dbReference type="NCBI Taxonomy" id="183795"/>
    <lineage>
        <taxon>Bacteria</taxon>
        <taxon>Pseudomonadati</taxon>
        <taxon>Pseudomonadota</taxon>
        <taxon>Gammaproteobacteria</taxon>
        <taxon>Pseudomonadales</taxon>
        <taxon>Pseudomonadaceae</taxon>
        <taxon>Pseudomonas</taxon>
    </lineage>
</organism>
<reference evidence="2 3" key="1">
    <citation type="submission" date="2016-10" db="EMBL/GenBank/DDBJ databases">
        <authorList>
            <person name="Varghese N."/>
            <person name="Submissions S."/>
        </authorList>
    </citation>
    <scope>NUCLEOTIDE SEQUENCE [LARGE SCALE GENOMIC DNA]</scope>
    <source>
        <strain evidence="2 3">DSM 16733</strain>
    </source>
</reference>
<dbReference type="RefSeq" id="WP_392397508.1">
    <property type="nucleotide sequence ID" value="NZ_CAKKMJ010000067.1"/>
</dbReference>